<dbReference type="GO" id="GO:0005737">
    <property type="term" value="C:cytoplasm"/>
    <property type="evidence" value="ECO:0007669"/>
    <property type="project" value="UniProtKB-SubCell"/>
</dbReference>
<keyword evidence="7" id="KW-0788">Thiol protease</keyword>
<gene>
    <name evidence="13" type="ORF">PXEA_LOCUS20453</name>
</gene>
<comment type="function">
    <text evidence="11">Cysteine protease that plays a key role in autophagy by mediating both proteolytic activation and delipidation of ATG8 family proteins.</text>
</comment>
<dbReference type="InterPro" id="IPR005078">
    <property type="entry name" value="Peptidase_C54"/>
</dbReference>
<dbReference type="SUPFAM" id="SSF54001">
    <property type="entry name" value="Cysteine proteinases"/>
    <property type="match status" value="1"/>
</dbReference>
<evidence type="ECO:0000256" key="1">
    <source>
        <dbReference type="ARBA" id="ARBA00004496"/>
    </source>
</evidence>
<sequence>MDVYWDSIFRYSSSSPEHPYLPDTKAAVYILGQEYCSLRDREKIRVDIQSLPWMTYRKGFSPIGSRTGPTSDSGWGCMHRCGQMMLAFCLERIHLGAGWRWHLDPTNATYWKILRLFEDRKSALYSIQTISLMGISEGKPIGQWFGPNTVAQVLK</sequence>
<evidence type="ECO:0000256" key="2">
    <source>
        <dbReference type="ARBA" id="ARBA00010958"/>
    </source>
</evidence>
<dbReference type="InterPro" id="IPR038765">
    <property type="entry name" value="Papain-like_cys_pep_sf"/>
</dbReference>
<dbReference type="GO" id="GO:0000423">
    <property type="term" value="P:mitophagy"/>
    <property type="evidence" value="ECO:0007669"/>
    <property type="project" value="TreeGrafter"/>
</dbReference>
<dbReference type="GO" id="GO:0000045">
    <property type="term" value="P:autophagosome assembly"/>
    <property type="evidence" value="ECO:0007669"/>
    <property type="project" value="TreeGrafter"/>
</dbReference>
<dbReference type="GO" id="GO:0019786">
    <property type="term" value="F:protein-phosphatidylethanolamide deconjugating activity"/>
    <property type="evidence" value="ECO:0007669"/>
    <property type="project" value="InterPro"/>
</dbReference>
<dbReference type="EMBL" id="CAAALY010084272">
    <property type="protein sequence ID" value="VEL27013.1"/>
    <property type="molecule type" value="Genomic_DNA"/>
</dbReference>
<dbReference type="AlphaFoldDB" id="A0A3S5CQ08"/>
<comment type="catalytic activity">
    <reaction evidence="10">
        <text>[protein]-C-terminal L-amino acid-glycyl-phosphatidylethanolamide + H2O = [protein]-C-terminal L-amino acid-glycine + a 1,2-diacyl-sn-glycero-3-phosphoethanolamine</text>
        <dbReference type="Rhea" id="RHEA:67548"/>
        <dbReference type="Rhea" id="RHEA-COMP:17323"/>
        <dbReference type="Rhea" id="RHEA-COMP:17324"/>
        <dbReference type="ChEBI" id="CHEBI:15377"/>
        <dbReference type="ChEBI" id="CHEBI:64612"/>
        <dbReference type="ChEBI" id="CHEBI:172940"/>
        <dbReference type="ChEBI" id="CHEBI:172941"/>
    </reaction>
    <physiologicalReaction direction="left-to-right" evidence="10">
        <dbReference type="Rhea" id="RHEA:67549"/>
    </physiologicalReaction>
</comment>
<keyword evidence="8 11" id="KW-0653">Protein transport</keyword>
<keyword evidence="3" id="KW-0813">Transport</keyword>
<dbReference type="OrthoDB" id="2960936at2759"/>
<dbReference type="PANTHER" id="PTHR22624">
    <property type="entry name" value="CYSTEINE PROTEASE ATG4"/>
    <property type="match status" value="1"/>
</dbReference>
<evidence type="ECO:0000256" key="8">
    <source>
        <dbReference type="ARBA" id="ARBA00022927"/>
    </source>
</evidence>
<evidence type="ECO:0000259" key="12">
    <source>
        <dbReference type="Pfam" id="PF03416"/>
    </source>
</evidence>
<organism evidence="13 14">
    <name type="scientific">Protopolystoma xenopodis</name>
    <dbReference type="NCBI Taxonomy" id="117903"/>
    <lineage>
        <taxon>Eukaryota</taxon>
        <taxon>Metazoa</taxon>
        <taxon>Spiralia</taxon>
        <taxon>Lophotrochozoa</taxon>
        <taxon>Platyhelminthes</taxon>
        <taxon>Monogenea</taxon>
        <taxon>Polyopisthocotylea</taxon>
        <taxon>Polystomatidea</taxon>
        <taxon>Polystomatidae</taxon>
        <taxon>Protopolystoma</taxon>
    </lineage>
</organism>
<comment type="subcellular location">
    <subcellularLocation>
        <location evidence="1 11">Cytoplasm</location>
    </subcellularLocation>
</comment>
<evidence type="ECO:0000256" key="4">
    <source>
        <dbReference type="ARBA" id="ARBA00022490"/>
    </source>
</evidence>
<evidence type="ECO:0000256" key="6">
    <source>
        <dbReference type="ARBA" id="ARBA00022801"/>
    </source>
</evidence>
<dbReference type="GO" id="GO:0035973">
    <property type="term" value="P:aggrephagy"/>
    <property type="evidence" value="ECO:0007669"/>
    <property type="project" value="TreeGrafter"/>
</dbReference>
<evidence type="ECO:0000256" key="3">
    <source>
        <dbReference type="ARBA" id="ARBA00022448"/>
    </source>
</evidence>
<keyword evidence="14" id="KW-1185">Reference proteome</keyword>
<keyword evidence="6 11" id="KW-0378">Hydrolase</keyword>
<name>A0A3S5CQ08_9PLAT</name>
<dbReference type="GO" id="GO:0034727">
    <property type="term" value="P:piecemeal microautophagy of the nucleus"/>
    <property type="evidence" value="ECO:0007669"/>
    <property type="project" value="TreeGrafter"/>
</dbReference>
<keyword evidence="4 11" id="KW-0963">Cytoplasm</keyword>
<comment type="similarity">
    <text evidence="2 11">Belongs to the peptidase C54 family.</text>
</comment>
<dbReference type="GO" id="GO:0015031">
    <property type="term" value="P:protein transport"/>
    <property type="evidence" value="ECO:0007669"/>
    <property type="project" value="UniProtKB-KW"/>
</dbReference>
<dbReference type="EC" id="3.4.22.-" evidence="11"/>
<keyword evidence="5 11" id="KW-0645">Protease</keyword>
<accession>A0A3S5CQ08</accession>
<proteinExistence type="inferred from homology"/>
<evidence type="ECO:0000256" key="7">
    <source>
        <dbReference type="ARBA" id="ARBA00022807"/>
    </source>
</evidence>
<evidence type="ECO:0000256" key="9">
    <source>
        <dbReference type="ARBA" id="ARBA00023006"/>
    </source>
</evidence>
<dbReference type="PANTHER" id="PTHR22624:SF49">
    <property type="entry name" value="CYSTEINE PROTEASE"/>
    <property type="match status" value="1"/>
</dbReference>
<reference evidence="13" key="1">
    <citation type="submission" date="2018-11" db="EMBL/GenBank/DDBJ databases">
        <authorList>
            <consortium name="Pathogen Informatics"/>
        </authorList>
    </citation>
    <scope>NUCLEOTIDE SEQUENCE</scope>
</reference>
<protein>
    <recommendedName>
        <fullName evidence="11">Cysteine protease</fullName>
        <ecNumber evidence="11">3.4.22.-</ecNumber>
    </recommendedName>
</protein>
<feature type="domain" description="Peptidase C54 catalytic" evidence="12">
    <location>
        <begin position="42"/>
        <end position="155"/>
    </location>
</feature>
<dbReference type="Proteomes" id="UP000784294">
    <property type="component" value="Unassembled WGS sequence"/>
</dbReference>
<evidence type="ECO:0000256" key="11">
    <source>
        <dbReference type="RuleBase" id="RU363115"/>
    </source>
</evidence>
<evidence type="ECO:0000313" key="13">
    <source>
        <dbReference type="EMBL" id="VEL27013.1"/>
    </source>
</evidence>
<dbReference type="GO" id="GO:0016485">
    <property type="term" value="P:protein processing"/>
    <property type="evidence" value="ECO:0007669"/>
    <property type="project" value="TreeGrafter"/>
</dbReference>
<comment type="caution">
    <text evidence="13">The sequence shown here is derived from an EMBL/GenBank/DDBJ whole genome shotgun (WGS) entry which is preliminary data.</text>
</comment>
<dbReference type="GO" id="GO:0004197">
    <property type="term" value="F:cysteine-type endopeptidase activity"/>
    <property type="evidence" value="ECO:0007669"/>
    <property type="project" value="TreeGrafter"/>
</dbReference>
<dbReference type="InterPro" id="IPR046792">
    <property type="entry name" value="Peptidase_C54_cat"/>
</dbReference>
<evidence type="ECO:0000256" key="5">
    <source>
        <dbReference type="ARBA" id="ARBA00022670"/>
    </source>
</evidence>
<evidence type="ECO:0000256" key="10">
    <source>
        <dbReference type="ARBA" id="ARBA00029362"/>
    </source>
</evidence>
<keyword evidence="9 11" id="KW-0072">Autophagy</keyword>
<evidence type="ECO:0000313" key="14">
    <source>
        <dbReference type="Proteomes" id="UP000784294"/>
    </source>
</evidence>
<dbReference type="Pfam" id="PF03416">
    <property type="entry name" value="Peptidase_C54"/>
    <property type="match status" value="1"/>
</dbReference>